<evidence type="ECO:0000256" key="1">
    <source>
        <dbReference type="ARBA" id="ARBA00022801"/>
    </source>
</evidence>
<evidence type="ECO:0000259" key="3">
    <source>
        <dbReference type="Pfam" id="PF07687"/>
    </source>
</evidence>
<keyword evidence="1 4" id="KW-0378">Hydrolase</keyword>
<keyword evidence="5" id="KW-1185">Reference proteome</keyword>
<dbReference type="Gene3D" id="3.30.70.360">
    <property type="match status" value="1"/>
</dbReference>
<dbReference type="CDD" id="cd05666">
    <property type="entry name" value="M20_Acy1-like"/>
    <property type="match status" value="1"/>
</dbReference>
<protein>
    <submittedName>
        <fullName evidence="4">Amidohydrolase</fullName>
    </submittedName>
</protein>
<dbReference type="KEGG" id="hdh:G5B40_09955"/>
<dbReference type="InterPro" id="IPR002933">
    <property type="entry name" value="Peptidase_M20"/>
</dbReference>
<dbReference type="GO" id="GO:0019877">
    <property type="term" value="P:diaminopimelate biosynthetic process"/>
    <property type="evidence" value="ECO:0007669"/>
    <property type="project" value="UniProtKB-ARBA"/>
</dbReference>
<dbReference type="AlphaFoldDB" id="A0A7L5C0S2"/>
<feature type="binding site" evidence="2">
    <location>
        <position position="106"/>
    </location>
    <ligand>
        <name>Mn(2+)</name>
        <dbReference type="ChEBI" id="CHEBI:29035"/>
        <label>2</label>
    </ligand>
</feature>
<sequence length="387" mass="41002">MPILNSVAALQPDMVEWRHDFHRHPELEFDVHRTAGIVAEKLRAFGCDEVVEGIGRTGVVGLIRGRAGTSGRVVGLRSDMDALPIAEATGAAHASTVPGKMHACGHDGHMAMLLGAAKHLAETRNFDGAVAVIFQPAEEAGAGGEKMVQDGLMERFGVTEVYGMHNMPDLPVGQFAIRSGPALASTDEFTITFTGKGGHAAKPHFCIDPTVAACRFVRAAQSVVSRSLDPTEMMVVTVCSLTTAESYNVIPQTARMTGTVRCYSEENRAMARERLDALAAGIAASAGAVGAVEWERGYPPTVNDPERAAFAAETAEEIAGACIRDTPPLLGAEDFAYMLEARPGAMIMVGNGPSAACHHPAYDFADETMPAGASYWVRLAERALPLS</sequence>
<accession>A0A7L5C0S2</accession>
<dbReference type="GO" id="GO:0050118">
    <property type="term" value="F:N-acetyldiaminopimelate deacetylase activity"/>
    <property type="evidence" value="ECO:0007669"/>
    <property type="project" value="UniProtKB-ARBA"/>
</dbReference>
<feature type="binding site" evidence="2">
    <location>
        <position position="358"/>
    </location>
    <ligand>
        <name>Mn(2+)</name>
        <dbReference type="ChEBI" id="CHEBI:29035"/>
        <label>2</label>
    </ligand>
</feature>
<dbReference type="SUPFAM" id="SSF55031">
    <property type="entry name" value="Bacterial exopeptidase dimerisation domain"/>
    <property type="match status" value="1"/>
</dbReference>
<dbReference type="InterPro" id="IPR036264">
    <property type="entry name" value="Bact_exopeptidase_dim_dom"/>
</dbReference>
<proteinExistence type="predicted"/>
<feature type="binding site" evidence="2">
    <location>
        <position position="139"/>
    </location>
    <ligand>
        <name>Mn(2+)</name>
        <dbReference type="ChEBI" id="CHEBI:29035"/>
        <label>2</label>
    </ligand>
</feature>
<organism evidence="4 5">
    <name type="scientific">Pikeienuella piscinae</name>
    <dbReference type="NCBI Taxonomy" id="2748098"/>
    <lineage>
        <taxon>Bacteria</taxon>
        <taxon>Pseudomonadati</taxon>
        <taxon>Pseudomonadota</taxon>
        <taxon>Alphaproteobacteria</taxon>
        <taxon>Rhodobacterales</taxon>
        <taxon>Paracoccaceae</taxon>
        <taxon>Pikeienuella</taxon>
    </lineage>
</organism>
<dbReference type="PANTHER" id="PTHR11014:SF63">
    <property type="entry name" value="METALLOPEPTIDASE, PUTATIVE (AFU_ORTHOLOGUE AFUA_6G09600)-RELATED"/>
    <property type="match status" value="1"/>
</dbReference>
<dbReference type="NCBIfam" id="TIGR01891">
    <property type="entry name" value="amidohydrolases"/>
    <property type="match status" value="1"/>
</dbReference>
<dbReference type="FunFam" id="3.30.70.360:FF:000001">
    <property type="entry name" value="N-acetyldiaminopimelate deacetylase"/>
    <property type="match status" value="1"/>
</dbReference>
<keyword evidence="2" id="KW-0479">Metal-binding</keyword>
<dbReference type="InterPro" id="IPR011650">
    <property type="entry name" value="Peptidase_M20_dimer"/>
</dbReference>
<reference evidence="4 5" key="1">
    <citation type="submission" date="2020-02" db="EMBL/GenBank/DDBJ databases">
        <title>complete genome sequence of Rhodobacteraceae bacterium.</title>
        <authorList>
            <person name="Park J."/>
            <person name="Kim Y.-S."/>
            <person name="Kim K.-H."/>
        </authorList>
    </citation>
    <scope>NUCLEOTIDE SEQUENCE [LARGE SCALE GENOMIC DNA]</scope>
    <source>
        <strain evidence="4 5">RR4-56</strain>
    </source>
</reference>
<dbReference type="InterPro" id="IPR017439">
    <property type="entry name" value="Amidohydrolase"/>
</dbReference>
<feature type="domain" description="Peptidase M20 dimerisation" evidence="3">
    <location>
        <begin position="188"/>
        <end position="280"/>
    </location>
</feature>
<dbReference type="RefSeq" id="WP_165098077.1">
    <property type="nucleotide sequence ID" value="NZ_CP049056.1"/>
</dbReference>
<dbReference type="GO" id="GO:0046872">
    <property type="term" value="F:metal ion binding"/>
    <property type="evidence" value="ECO:0007669"/>
    <property type="project" value="UniProtKB-KW"/>
</dbReference>
<dbReference type="Gene3D" id="3.40.630.10">
    <property type="entry name" value="Zn peptidases"/>
    <property type="match status" value="1"/>
</dbReference>
<dbReference type="SUPFAM" id="SSF53187">
    <property type="entry name" value="Zn-dependent exopeptidases"/>
    <property type="match status" value="1"/>
</dbReference>
<dbReference type="Pfam" id="PF01546">
    <property type="entry name" value="Peptidase_M20"/>
    <property type="match status" value="1"/>
</dbReference>
<dbReference type="Pfam" id="PF07687">
    <property type="entry name" value="M20_dimer"/>
    <property type="match status" value="1"/>
</dbReference>
<feature type="binding site" evidence="2">
    <location>
        <position position="165"/>
    </location>
    <ligand>
        <name>Mn(2+)</name>
        <dbReference type="ChEBI" id="CHEBI:29035"/>
        <label>2</label>
    </ligand>
</feature>
<dbReference type="PIRSF" id="PIRSF005962">
    <property type="entry name" value="Pept_M20D_amidohydro"/>
    <property type="match status" value="1"/>
</dbReference>
<gene>
    <name evidence="4" type="ORF">G5B40_09955</name>
</gene>
<evidence type="ECO:0000256" key="2">
    <source>
        <dbReference type="PIRSR" id="PIRSR005962-1"/>
    </source>
</evidence>
<keyword evidence="2" id="KW-0464">Manganese</keyword>
<dbReference type="PANTHER" id="PTHR11014">
    <property type="entry name" value="PEPTIDASE M20 FAMILY MEMBER"/>
    <property type="match status" value="1"/>
</dbReference>
<dbReference type="Proteomes" id="UP000503336">
    <property type="component" value="Chromosome"/>
</dbReference>
<evidence type="ECO:0000313" key="5">
    <source>
        <dbReference type="Proteomes" id="UP000503336"/>
    </source>
</evidence>
<evidence type="ECO:0000313" key="4">
    <source>
        <dbReference type="EMBL" id="QIE55744.1"/>
    </source>
</evidence>
<comment type="cofactor">
    <cofactor evidence="2">
        <name>Mn(2+)</name>
        <dbReference type="ChEBI" id="CHEBI:29035"/>
    </cofactor>
    <text evidence="2">The Mn(2+) ion enhances activity.</text>
</comment>
<name>A0A7L5C0S2_9RHOB</name>
<feature type="binding site" evidence="2">
    <location>
        <position position="104"/>
    </location>
    <ligand>
        <name>Mn(2+)</name>
        <dbReference type="ChEBI" id="CHEBI:29035"/>
        <label>2</label>
    </ligand>
</feature>
<dbReference type="EMBL" id="CP049056">
    <property type="protein sequence ID" value="QIE55744.1"/>
    <property type="molecule type" value="Genomic_DNA"/>
</dbReference>